<sequence length="84" mass="9617">DLTVNEKVVSYSTRQINKLNSLAISSVSEFIPLDQLIEAIKNPQLNSYSKLAIYFNTTSIYIKQTLTFYKIKYPNLNLINAIDN</sequence>
<organism evidence="1">
    <name type="scientific">human gut metagenome</name>
    <dbReference type="NCBI Taxonomy" id="408170"/>
    <lineage>
        <taxon>unclassified sequences</taxon>
        <taxon>metagenomes</taxon>
        <taxon>organismal metagenomes</taxon>
    </lineage>
</organism>
<dbReference type="EMBL" id="AZMM01007315">
    <property type="protein sequence ID" value="ETJ38606.1"/>
    <property type="molecule type" value="Genomic_DNA"/>
</dbReference>
<name>W1Y899_9ZZZZ</name>
<protein>
    <submittedName>
        <fullName evidence="1">Uncharacterized protein</fullName>
    </submittedName>
</protein>
<feature type="non-terminal residue" evidence="1">
    <location>
        <position position="1"/>
    </location>
</feature>
<dbReference type="AlphaFoldDB" id="W1Y899"/>
<accession>W1Y899</accession>
<reference evidence="1" key="1">
    <citation type="submission" date="2013-12" db="EMBL/GenBank/DDBJ databases">
        <title>A Varibaculum cambriense genome reconstructed from a premature infant gut community with otherwise low bacterial novelty that shifts toward anaerobic metabolism during the third week of life.</title>
        <authorList>
            <person name="Brown C.T."/>
            <person name="Sharon I."/>
            <person name="Thomas B.C."/>
            <person name="Castelle C.J."/>
            <person name="Morowitz M.J."/>
            <person name="Banfield J.F."/>
        </authorList>
    </citation>
    <scope>NUCLEOTIDE SEQUENCE</scope>
</reference>
<evidence type="ECO:0000313" key="1">
    <source>
        <dbReference type="EMBL" id="ETJ38606.1"/>
    </source>
</evidence>
<proteinExistence type="predicted"/>
<comment type="caution">
    <text evidence="1">The sequence shown here is derived from an EMBL/GenBank/DDBJ whole genome shotgun (WGS) entry which is preliminary data.</text>
</comment>
<gene>
    <name evidence="1" type="ORF">Q604_UNBC07315G0002</name>
</gene>